<sequence length="363" mass="40637">MSNSQPVLCQFKTNSQVTKASVDALPTQTVFERISTHSNFSQAKIESVSKSTIFKYDKLPRKLCVNGFAEAVHLAYDQHLGLLLSPDHIFIAILQGLSIHINQDAEKHRQVLGLGHLTPGTKEEIDIRRDQFKLGDFDNDWQGVFPDFKDAIGAKVSKDVHTLLASEFSTSTPLSIAITSLSIMDIFKSFFEYSVTTMCGIPEIALLGTKEDWESVRSRTADLLSRFEGTDFWTPHLLPVLDQFVSAANGKPDSEFWTNLYKPEGGSGGPFISGWINVFFPYLQREDGFKQSSYVDWTCNPGPFSGLTYDSIPPGFTKTPFAWNYYHEKFPMDFIGGFLGAEKACNDFVTPSLAWAVVHDKKE</sequence>
<name>A0ACC2RLH5_9FUNG</name>
<evidence type="ECO:0000313" key="1">
    <source>
        <dbReference type="EMBL" id="KAJ9050904.1"/>
    </source>
</evidence>
<proteinExistence type="predicted"/>
<dbReference type="Proteomes" id="UP001165960">
    <property type="component" value="Unassembled WGS sequence"/>
</dbReference>
<accession>A0ACC2RLH5</accession>
<protein>
    <submittedName>
        <fullName evidence="1">Uncharacterized protein</fullName>
    </submittedName>
</protein>
<comment type="caution">
    <text evidence="1">The sequence shown here is derived from an EMBL/GenBank/DDBJ whole genome shotgun (WGS) entry which is preliminary data.</text>
</comment>
<gene>
    <name evidence="1" type="ORF">DSO57_1009761</name>
</gene>
<organism evidence="1 2">
    <name type="scientific">Entomophthora muscae</name>
    <dbReference type="NCBI Taxonomy" id="34485"/>
    <lineage>
        <taxon>Eukaryota</taxon>
        <taxon>Fungi</taxon>
        <taxon>Fungi incertae sedis</taxon>
        <taxon>Zoopagomycota</taxon>
        <taxon>Entomophthoromycotina</taxon>
        <taxon>Entomophthoromycetes</taxon>
        <taxon>Entomophthorales</taxon>
        <taxon>Entomophthoraceae</taxon>
        <taxon>Entomophthora</taxon>
    </lineage>
</organism>
<reference evidence="1" key="1">
    <citation type="submission" date="2022-04" db="EMBL/GenBank/DDBJ databases">
        <title>Genome of the entomopathogenic fungus Entomophthora muscae.</title>
        <authorList>
            <person name="Elya C."/>
            <person name="Lovett B.R."/>
            <person name="Lee E."/>
            <person name="Macias A.M."/>
            <person name="Hajek A.E."/>
            <person name="De Bivort B.L."/>
            <person name="Kasson M.T."/>
            <person name="De Fine Licht H.H."/>
            <person name="Stajich J.E."/>
        </authorList>
    </citation>
    <scope>NUCLEOTIDE SEQUENCE</scope>
    <source>
        <strain evidence="1">Berkeley</strain>
    </source>
</reference>
<evidence type="ECO:0000313" key="2">
    <source>
        <dbReference type="Proteomes" id="UP001165960"/>
    </source>
</evidence>
<keyword evidence="2" id="KW-1185">Reference proteome</keyword>
<dbReference type="EMBL" id="QTSX02007131">
    <property type="protein sequence ID" value="KAJ9050904.1"/>
    <property type="molecule type" value="Genomic_DNA"/>
</dbReference>